<dbReference type="Gene3D" id="1.10.3630.10">
    <property type="entry name" value="yeast vps74-n-term truncation variant domain like"/>
    <property type="match status" value="1"/>
</dbReference>
<evidence type="ECO:0000256" key="5">
    <source>
        <dbReference type="ARBA" id="ARBA00023136"/>
    </source>
</evidence>
<evidence type="ECO:0000256" key="3">
    <source>
        <dbReference type="ARBA" id="ARBA00023034"/>
    </source>
</evidence>
<evidence type="ECO:0000256" key="4">
    <source>
        <dbReference type="ARBA" id="ARBA00023121"/>
    </source>
</evidence>
<gene>
    <name evidence="7" type="ORF">BCV69DRAFT_281008</name>
</gene>
<dbReference type="GO" id="GO:0031985">
    <property type="term" value="C:Golgi cisterna"/>
    <property type="evidence" value="ECO:0007669"/>
    <property type="project" value="TreeGrafter"/>
</dbReference>
<evidence type="ECO:0000256" key="1">
    <source>
        <dbReference type="ARBA" id="ARBA00004255"/>
    </source>
</evidence>
<dbReference type="GO" id="GO:0000139">
    <property type="term" value="C:Golgi membrane"/>
    <property type="evidence" value="ECO:0007669"/>
    <property type="project" value="UniProtKB-SubCell"/>
</dbReference>
<feature type="compositionally biased region" description="Low complexity" evidence="6">
    <location>
        <begin position="362"/>
        <end position="372"/>
    </location>
</feature>
<dbReference type="GO" id="GO:0007030">
    <property type="term" value="P:Golgi organization"/>
    <property type="evidence" value="ECO:0007669"/>
    <property type="project" value="TreeGrafter"/>
</dbReference>
<keyword evidence="3" id="KW-0333">Golgi apparatus</keyword>
<dbReference type="AlphaFoldDB" id="A0A316UDV6"/>
<dbReference type="InterPro" id="IPR038261">
    <property type="entry name" value="GPP34-like_sf"/>
</dbReference>
<reference evidence="7 8" key="1">
    <citation type="journal article" date="2018" name="Mol. Biol. Evol.">
        <title>Broad Genomic Sampling Reveals a Smut Pathogenic Ancestry of the Fungal Clade Ustilaginomycotina.</title>
        <authorList>
            <person name="Kijpornyongpan T."/>
            <person name="Mondo S.J."/>
            <person name="Barry K."/>
            <person name="Sandor L."/>
            <person name="Lee J."/>
            <person name="Lipzen A."/>
            <person name="Pangilinan J."/>
            <person name="LaButti K."/>
            <person name="Hainaut M."/>
            <person name="Henrissat B."/>
            <person name="Grigoriev I.V."/>
            <person name="Spatafora J.W."/>
            <person name="Aime M.C."/>
        </authorList>
    </citation>
    <scope>NUCLEOTIDE SEQUENCE [LARGE SCALE GENOMIC DNA]</scope>
    <source>
        <strain evidence="7 8">MCA 4718</strain>
    </source>
</reference>
<keyword evidence="8" id="KW-1185">Reference proteome</keyword>
<dbReference type="InterPro" id="IPR008628">
    <property type="entry name" value="GPP34-like"/>
</dbReference>
<dbReference type="GO" id="GO:0005829">
    <property type="term" value="C:cytosol"/>
    <property type="evidence" value="ECO:0007669"/>
    <property type="project" value="TreeGrafter"/>
</dbReference>
<comment type="subcellular location">
    <subcellularLocation>
        <location evidence="1">Golgi apparatus membrane</location>
        <topology evidence="1">Peripheral membrane protein</topology>
        <orientation evidence="1">Cytoplasmic side</orientation>
    </subcellularLocation>
</comment>
<dbReference type="GO" id="GO:0043001">
    <property type="term" value="P:Golgi to plasma membrane protein transport"/>
    <property type="evidence" value="ECO:0007669"/>
    <property type="project" value="TreeGrafter"/>
</dbReference>
<sequence length="464" mass="48806">MAQPGPSSGLSQRRRGGAGGSTSAASPYASNGDDYSDLAGGRSSPAPASGSGLKHRTATNSPAGLRNATGGASSTLSGAADGAGHSHRIAYDPRDLKDEDEESLHPRLTLMEEILLLGLKDRQGYLSFWNDSISYSLRGCIILELVMRRRLGVVKDPRRGTMEVSERLLEVVSAKMTGEVLLDEALKLIKSSEEKRSIVEWIDLLSGETWNLSKIGYQLKQVRERLAKGLVDKGILRTEKRNFLLFDMATHPVADATAKKETLRRVEALSCGSSSRLPPRIYQEGESIAYPATRALLLVCSAFAANVLDNALLHLTYEAREATFQKIEDWLEVFGQWPMAPKHGGISGGAGPAIPVSFSSADGAGGSAASSTRRTRRAGAGGGPRIAEGSVLPDPADALGAGGGGGGHPGPLGAANMIVDPEKIGVATNELVRAMRIEAAGAPEGTYEAVAGVLAVLGRMDSLL</sequence>
<proteinExistence type="inferred from homology"/>
<feature type="compositionally biased region" description="Low complexity" evidence="6">
    <location>
        <begin position="1"/>
        <end position="11"/>
    </location>
</feature>
<evidence type="ECO:0000256" key="6">
    <source>
        <dbReference type="SAM" id="MobiDB-lite"/>
    </source>
</evidence>
<dbReference type="PANTHER" id="PTHR12704">
    <property type="entry name" value="TRANS-GOLGI PROTEIN GMX33"/>
    <property type="match status" value="1"/>
</dbReference>
<dbReference type="GO" id="GO:0005802">
    <property type="term" value="C:trans-Golgi network"/>
    <property type="evidence" value="ECO:0007669"/>
    <property type="project" value="TreeGrafter"/>
</dbReference>
<dbReference type="STRING" id="1684307.A0A316UDV6"/>
<feature type="compositionally biased region" description="Low complexity" evidence="6">
    <location>
        <begin position="39"/>
        <end position="52"/>
    </location>
</feature>
<dbReference type="GO" id="GO:0006890">
    <property type="term" value="P:retrograde vesicle-mediated transport, Golgi to endoplasmic reticulum"/>
    <property type="evidence" value="ECO:0007669"/>
    <property type="project" value="TreeGrafter"/>
</dbReference>
<keyword evidence="5" id="KW-0472">Membrane</keyword>
<dbReference type="GO" id="GO:0070273">
    <property type="term" value="F:phosphatidylinositol-4-phosphate binding"/>
    <property type="evidence" value="ECO:0007669"/>
    <property type="project" value="InterPro"/>
</dbReference>
<protein>
    <submittedName>
        <fullName evidence="7">GPP34-domain-containing protein</fullName>
    </submittedName>
</protein>
<evidence type="ECO:0000256" key="2">
    <source>
        <dbReference type="ARBA" id="ARBA00007284"/>
    </source>
</evidence>
<feature type="region of interest" description="Disordered" evidence="6">
    <location>
        <begin position="1"/>
        <end position="100"/>
    </location>
</feature>
<dbReference type="Proteomes" id="UP000245942">
    <property type="component" value="Unassembled WGS sequence"/>
</dbReference>
<dbReference type="EMBL" id="KZ819322">
    <property type="protein sequence ID" value="PWN23396.1"/>
    <property type="molecule type" value="Genomic_DNA"/>
</dbReference>
<organism evidence="7 8">
    <name type="scientific">Pseudomicrostroma glucosiphilum</name>
    <dbReference type="NCBI Taxonomy" id="1684307"/>
    <lineage>
        <taxon>Eukaryota</taxon>
        <taxon>Fungi</taxon>
        <taxon>Dikarya</taxon>
        <taxon>Basidiomycota</taxon>
        <taxon>Ustilaginomycotina</taxon>
        <taxon>Exobasidiomycetes</taxon>
        <taxon>Microstromatales</taxon>
        <taxon>Microstromatales incertae sedis</taxon>
        <taxon>Pseudomicrostroma</taxon>
    </lineage>
</organism>
<evidence type="ECO:0000313" key="7">
    <source>
        <dbReference type="EMBL" id="PWN23396.1"/>
    </source>
</evidence>
<keyword evidence="4" id="KW-0446">Lipid-binding</keyword>
<accession>A0A316UDV6</accession>
<evidence type="ECO:0000313" key="8">
    <source>
        <dbReference type="Proteomes" id="UP000245942"/>
    </source>
</evidence>
<feature type="region of interest" description="Disordered" evidence="6">
    <location>
        <begin position="362"/>
        <end position="407"/>
    </location>
</feature>
<comment type="similarity">
    <text evidence="2">Belongs to the GOLPH3/VPS74 family.</text>
</comment>
<dbReference type="OrthoDB" id="2189106at2759"/>
<name>A0A316UDV6_9BASI</name>
<dbReference type="Pfam" id="PF05719">
    <property type="entry name" value="GPP34"/>
    <property type="match status" value="1"/>
</dbReference>
<feature type="compositionally biased region" description="Low complexity" evidence="6">
    <location>
        <begin position="385"/>
        <end position="399"/>
    </location>
</feature>
<dbReference type="RefSeq" id="XP_025350556.1">
    <property type="nucleotide sequence ID" value="XM_025491822.1"/>
</dbReference>
<dbReference type="GO" id="GO:0048194">
    <property type="term" value="P:Golgi vesicle budding"/>
    <property type="evidence" value="ECO:0007669"/>
    <property type="project" value="TreeGrafter"/>
</dbReference>
<dbReference type="PANTHER" id="PTHR12704:SF2">
    <property type="entry name" value="GOLGI PHOSPHOPROTEIN 3 HOMOLOG SAURON"/>
    <property type="match status" value="1"/>
</dbReference>
<dbReference type="GeneID" id="37013556"/>